<reference evidence="6" key="1">
    <citation type="submission" date="2017-03" db="EMBL/GenBank/DDBJ databases">
        <title>Genomes of endolithic fungi from Antarctica.</title>
        <authorList>
            <person name="Coleine C."/>
            <person name="Masonjones S."/>
            <person name="Stajich J.E."/>
        </authorList>
    </citation>
    <scope>NUCLEOTIDE SEQUENCE [LARGE SCALE GENOMIC DNA]</scope>
    <source>
        <strain evidence="6">CCFEE 5527</strain>
    </source>
</reference>
<dbReference type="EMBL" id="NAJO01000032">
    <property type="protein sequence ID" value="OQO01105.1"/>
    <property type="molecule type" value="Genomic_DNA"/>
</dbReference>
<comment type="similarity">
    <text evidence="1">Belongs to the peptidase S33 family.</text>
</comment>
<dbReference type="PANTHER" id="PTHR43248">
    <property type="entry name" value="2-SUCCINYL-6-HYDROXY-2,4-CYCLOHEXADIENE-1-CARBOXYLATE SYNTHASE"/>
    <property type="match status" value="1"/>
</dbReference>
<dbReference type="InterPro" id="IPR013595">
    <property type="entry name" value="Pept_S33_TAP-like_C"/>
</dbReference>
<organism evidence="5 6">
    <name type="scientific">Cryoendolithus antarcticus</name>
    <dbReference type="NCBI Taxonomy" id="1507870"/>
    <lineage>
        <taxon>Eukaryota</taxon>
        <taxon>Fungi</taxon>
        <taxon>Dikarya</taxon>
        <taxon>Ascomycota</taxon>
        <taxon>Pezizomycotina</taxon>
        <taxon>Dothideomycetes</taxon>
        <taxon>Dothideomycetidae</taxon>
        <taxon>Cladosporiales</taxon>
        <taxon>Cladosporiaceae</taxon>
        <taxon>Cryoendolithus</taxon>
    </lineage>
</organism>
<evidence type="ECO:0000256" key="2">
    <source>
        <dbReference type="ARBA" id="ARBA00022801"/>
    </source>
</evidence>
<evidence type="ECO:0000256" key="1">
    <source>
        <dbReference type="ARBA" id="ARBA00010088"/>
    </source>
</evidence>
<gene>
    <name evidence="5" type="ORF">B0A48_13348</name>
</gene>
<evidence type="ECO:0000259" key="3">
    <source>
        <dbReference type="Pfam" id="PF00561"/>
    </source>
</evidence>
<dbReference type="Gene3D" id="3.40.50.1820">
    <property type="entry name" value="alpha/beta hydrolase"/>
    <property type="match status" value="1"/>
</dbReference>
<evidence type="ECO:0000313" key="6">
    <source>
        <dbReference type="Proteomes" id="UP000192596"/>
    </source>
</evidence>
<sequence length="642" mass="69751">MDFEKQGHEVASEMRSIQQPRVARARRVLEYCAVGVVVWLGLSTPKLSDWTKPTIAPIETKAFSWDNVVPRPTLDYVSCFDGYQCARLELPMDYWNATTEAKIALAVIRKPAVVPVTHPHYAGAILTNPGGPGGSGVGFLQRGSAGLRAVVDSEDDKYFDLISFDPRGVGATTPGLHCFQSRSADWAWQLRLLEEGWFESSDAALGRIWSMSDARGRSCAQAATDGDVRKYVTTASVATDMLQIVERHAEWRELEARRLSCKSKPIAEHLKHHHDKEKINYIGFSYGTYLGQTFAAMYPDRIGRFVVDGVVDVLDYRKVLWTANLVDTEKDMDLFYYHCARVGYPTCALASDGHNTASAVKARTLNITQSLLHNPLPVVGSNAEVITYSDVRNLIFLALYSPTRLFAPMARLLADVGKGDGTVFAQVLRAAHTYDCGSGGETGGASIISRDPLQAIACTDGDSQSLSRDEFEDYSADLAQRSPTIGSFWSSVRMNCIHYDVRAPHRFVGPWQGNTSNGILFIGNTADPVTPGINAINMAKTFEGAVALIQDGPGHCAVASTYSRCTVGIVREYFASGKLPPAGTVCPVDELPFGGSDVATIEDAVFAEAKALQPSLADALLAHGGFSGMLPAWSTNDALFAL</sequence>
<dbReference type="GO" id="GO:0016787">
    <property type="term" value="F:hydrolase activity"/>
    <property type="evidence" value="ECO:0007669"/>
    <property type="project" value="UniProtKB-KW"/>
</dbReference>
<dbReference type="PANTHER" id="PTHR43248:SF25">
    <property type="entry name" value="AB HYDROLASE-1 DOMAIN-CONTAINING PROTEIN-RELATED"/>
    <property type="match status" value="1"/>
</dbReference>
<dbReference type="Proteomes" id="UP000192596">
    <property type="component" value="Unassembled WGS sequence"/>
</dbReference>
<evidence type="ECO:0000313" key="5">
    <source>
        <dbReference type="EMBL" id="OQO01105.1"/>
    </source>
</evidence>
<dbReference type="InParanoid" id="A0A1V8SPL1"/>
<dbReference type="Pfam" id="PF00561">
    <property type="entry name" value="Abhydrolase_1"/>
    <property type="match status" value="1"/>
</dbReference>
<dbReference type="OrthoDB" id="425534at2759"/>
<dbReference type="STRING" id="1507870.A0A1V8SPL1"/>
<feature type="domain" description="Peptidase S33 tripeptidyl aminopeptidase-like C-terminal" evidence="4">
    <location>
        <begin position="483"/>
        <end position="586"/>
    </location>
</feature>
<dbReference type="InterPro" id="IPR029058">
    <property type="entry name" value="AB_hydrolase_fold"/>
</dbReference>
<dbReference type="InterPro" id="IPR000073">
    <property type="entry name" value="AB_hydrolase_1"/>
</dbReference>
<keyword evidence="2" id="KW-0378">Hydrolase</keyword>
<feature type="domain" description="AB hydrolase-1" evidence="3">
    <location>
        <begin position="270"/>
        <end position="310"/>
    </location>
</feature>
<dbReference type="AlphaFoldDB" id="A0A1V8SPL1"/>
<evidence type="ECO:0000259" key="4">
    <source>
        <dbReference type="Pfam" id="PF08386"/>
    </source>
</evidence>
<name>A0A1V8SPL1_9PEZI</name>
<proteinExistence type="inferred from homology"/>
<dbReference type="Pfam" id="PF08386">
    <property type="entry name" value="Abhydrolase_4"/>
    <property type="match status" value="1"/>
</dbReference>
<keyword evidence="6" id="KW-1185">Reference proteome</keyword>
<dbReference type="SUPFAM" id="SSF53474">
    <property type="entry name" value="alpha/beta-Hydrolases"/>
    <property type="match status" value="1"/>
</dbReference>
<dbReference type="InterPro" id="IPR051601">
    <property type="entry name" value="Serine_prot/Carboxylest_S33"/>
</dbReference>
<comment type="caution">
    <text evidence="5">The sequence shown here is derived from an EMBL/GenBank/DDBJ whole genome shotgun (WGS) entry which is preliminary data.</text>
</comment>
<protein>
    <submittedName>
        <fullName evidence="5">Uncharacterized protein</fullName>
    </submittedName>
</protein>
<accession>A0A1V8SPL1</accession>